<keyword evidence="1" id="KW-0812">Transmembrane</keyword>
<evidence type="ECO:0000256" key="1">
    <source>
        <dbReference type="SAM" id="Phobius"/>
    </source>
</evidence>
<accession>I7JZJ4</accession>
<dbReference type="RefSeq" id="WP_008472204.1">
    <property type="nucleotide sequence ID" value="NZ_AYZO01000012.1"/>
</dbReference>
<dbReference type="AlphaFoldDB" id="I7JZJ4"/>
<feature type="transmembrane region" description="Helical" evidence="1">
    <location>
        <begin position="36"/>
        <end position="58"/>
    </location>
</feature>
<dbReference type="OrthoDB" id="2312615at2"/>
<evidence type="ECO:0000313" key="3">
    <source>
        <dbReference type="Proteomes" id="UP000009326"/>
    </source>
</evidence>
<feature type="transmembrane region" description="Helical" evidence="1">
    <location>
        <begin position="7"/>
        <end position="30"/>
    </location>
</feature>
<sequence length="156" mass="17634">MFFKSHFGTVLTSILSIFMGLVMALCVIFLNHLPLTWVTIFELWAEIFWIVFIVSMFVPYNKWGDKFASLFHLKEGTVAFALVQGIIPSVVLNSFNTFICTAASIFYNPEIPQATRMNAYIHGSLTAWIPCFIVSYVASYVAVWLGKTVAQKFVKA</sequence>
<keyword evidence="1" id="KW-0472">Membrane</keyword>
<gene>
    <name evidence="2" type="ORF">BN52_06455</name>
</gene>
<organism evidence="2 3">
    <name type="scientific">Lactobacillus gigeriorum DSM 23908 = CRBIP 24.85</name>
    <dbReference type="NCBI Taxonomy" id="1423751"/>
    <lineage>
        <taxon>Bacteria</taxon>
        <taxon>Bacillati</taxon>
        <taxon>Bacillota</taxon>
        <taxon>Bacilli</taxon>
        <taxon>Lactobacillales</taxon>
        <taxon>Lactobacillaceae</taxon>
        <taxon>Lactobacillus</taxon>
    </lineage>
</organism>
<evidence type="ECO:0000313" key="2">
    <source>
        <dbReference type="EMBL" id="CCI86310.1"/>
    </source>
</evidence>
<proteinExistence type="predicted"/>
<comment type="caution">
    <text evidence="2">The sequence shown here is derived from an EMBL/GenBank/DDBJ whole genome shotgun (WGS) entry which is preliminary data.</text>
</comment>
<keyword evidence="1" id="KW-1133">Transmembrane helix</keyword>
<dbReference type="EMBL" id="CAKC01000009">
    <property type="protein sequence ID" value="CCI86310.1"/>
    <property type="molecule type" value="Genomic_DNA"/>
</dbReference>
<protein>
    <submittedName>
        <fullName evidence="2">Uncharacterized protein</fullName>
    </submittedName>
</protein>
<reference evidence="2 3" key="1">
    <citation type="submission" date="2012-06" db="EMBL/GenBank/DDBJ databases">
        <title>Draft genome sequence of Lactobacillus gigeriorum CRBIP 24.85T, isolated from chicken crop.</title>
        <authorList>
            <person name="Cousin S."/>
            <person name="Ma L."/>
            <person name="Creno S."/>
            <person name="Clermont D."/>
            <person name="Loux V."/>
            <person name="Bizet C."/>
            <person name="Bouchier C."/>
        </authorList>
    </citation>
    <scope>NUCLEOTIDE SEQUENCE [LARGE SCALE GENOMIC DNA]</scope>
    <source>
        <strain evidence="3">CRBIP 24.85T</strain>
    </source>
</reference>
<feature type="transmembrane region" description="Helical" evidence="1">
    <location>
        <begin position="127"/>
        <end position="146"/>
    </location>
</feature>
<name>I7JZJ4_9LACO</name>
<feature type="transmembrane region" description="Helical" evidence="1">
    <location>
        <begin position="79"/>
        <end position="107"/>
    </location>
</feature>
<dbReference type="Proteomes" id="UP000009326">
    <property type="component" value="Unassembled WGS sequence"/>
</dbReference>